<name>A0A1H8WS31_9EURY</name>
<evidence type="ECO:0000256" key="1">
    <source>
        <dbReference type="SAM" id="Phobius"/>
    </source>
</evidence>
<dbReference type="AlphaFoldDB" id="A0A1H8WS31"/>
<accession>A0A1H8WS31</accession>
<keyword evidence="1" id="KW-0812">Transmembrane</keyword>
<feature type="transmembrane region" description="Helical" evidence="1">
    <location>
        <begin position="130"/>
        <end position="152"/>
    </location>
</feature>
<dbReference type="Pfam" id="PF24035">
    <property type="entry name" value="DUF7344"/>
    <property type="match status" value="1"/>
</dbReference>
<keyword evidence="1" id="KW-0472">Membrane</keyword>
<evidence type="ECO:0000313" key="3">
    <source>
        <dbReference type="EMBL" id="SEP30534.1"/>
    </source>
</evidence>
<organism evidence="3 4">
    <name type="scientific">Halogranum amylolyticum</name>
    <dbReference type="NCBI Taxonomy" id="660520"/>
    <lineage>
        <taxon>Archaea</taxon>
        <taxon>Methanobacteriati</taxon>
        <taxon>Methanobacteriota</taxon>
        <taxon>Stenosarchaea group</taxon>
        <taxon>Halobacteria</taxon>
        <taxon>Halobacteriales</taxon>
        <taxon>Haloferacaceae</taxon>
    </lineage>
</organism>
<evidence type="ECO:0000259" key="2">
    <source>
        <dbReference type="Pfam" id="PF24035"/>
    </source>
</evidence>
<feature type="domain" description="DUF7344" evidence="2">
    <location>
        <begin position="22"/>
        <end position="98"/>
    </location>
</feature>
<sequence length="153" mass="16786">MNTNETTVVPSEPVLTENDVYRLIGNSRRRAVINILLSENESVMLSELARQTAAVTSEREDTDPSDIYKSVYVSLQQNHLPKLDERGVVEYDADAGTVAPGPELYRFGPYVQQQPSDAPLDRLRHLDPRVVVVLVTIGVVLGFLLALVAGVAA</sequence>
<proteinExistence type="predicted"/>
<dbReference type="InterPro" id="IPR055768">
    <property type="entry name" value="DUF7344"/>
</dbReference>
<gene>
    <name evidence="3" type="ORF">SAMN04487948_1404</name>
</gene>
<reference evidence="4" key="1">
    <citation type="submission" date="2016-10" db="EMBL/GenBank/DDBJ databases">
        <authorList>
            <person name="Varghese N."/>
            <person name="Submissions S."/>
        </authorList>
    </citation>
    <scope>NUCLEOTIDE SEQUENCE [LARGE SCALE GENOMIC DNA]</scope>
    <source>
        <strain evidence="4">CGMCC 1.10121</strain>
    </source>
</reference>
<evidence type="ECO:0000313" key="4">
    <source>
        <dbReference type="Proteomes" id="UP000199126"/>
    </source>
</evidence>
<dbReference type="Proteomes" id="UP000199126">
    <property type="component" value="Unassembled WGS sequence"/>
</dbReference>
<protein>
    <recommendedName>
        <fullName evidence="2">DUF7344 domain-containing protein</fullName>
    </recommendedName>
</protein>
<dbReference type="EMBL" id="FODV01000040">
    <property type="protein sequence ID" value="SEP30534.1"/>
    <property type="molecule type" value="Genomic_DNA"/>
</dbReference>
<keyword evidence="1" id="KW-1133">Transmembrane helix</keyword>
<keyword evidence="4" id="KW-1185">Reference proteome</keyword>